<sequence length="834" mass="93599">MYVLIVESPAKAKAIGQYLGKDFKVLSSFGHVRALPTKNGSVDVNDSFKMSYELTEKGATVVPQLIKDVKNASKLYLATDPDREGEAISWHLFEVFKENNVLPKEVHRIVFNEITKTAVQNAITSPRKINDNLVQAQRLRQALDYLVGFSLSPVLWRKLPGSKSAGRVQSVALRMLCERENEIGLFVPEEYWSIDVDILGSAGLVISTQLSHIDGEKLERTSIKNAETAQQILDEINNLNFRIDEIKKKEVRQRASPPFITSTMQQAASTFLGFNVKKTMSLAQKLYEGVDIAGVTEGLITYMRTDATYIAADAINAIRKFIQDNFSESYLPEAPVIFKKKVKNAQEAHEAIRPTNIFYTPQKVKAYLTNDQYKLYKLIWERSLACQMSDALIGTQSIVFVSQNNKYKTTASTSMVLFDGFHAAFSESKNKNKNPEVADFITREKEGTLLKVNEVVSKQNFTEPPHRYSEAGLVKQLEELGIGRPSTYATVISVLQEREYASIKNKSFIPENRGRIVSEFLVHFFSKYVEYHFTADLEDKLDRVADGALEWLDVIQDFWSNFSAKVREVEKIPIAEILDAINKALIDQKLISKDIKIGDGCPKCGAGKISLNVSRYGVFLGCTDYPDCRLVVNDHNVDDGAQYPKRIGEDITLNRGPYGVYLKYKGKNIGIPSEVDPNSINEEFADRLGALPKVLGKHPKDNKEVKMGIGPYGLYLFWNGKYYNLQFSEMYDMTLGKAIYFIENYAANDKNLISVLGSHEGDEVQIRSGRYGPYIKCGKINAPIPKSEDPQSLSLETAISMVEKKKSAPKIAKKVLPSGNKKTSSTQGKKAKKD</sequence>
<dbReference type="InterPro" id="IPR023406">
    <property type="entry name" value="Topo_IA_AS"/>
</dbReference>
<dbReference type="SMART" id="SM00493">
    <property type="entry name" value="TOPRIM"/>
    <property type="match status" value="1"/>
</dbReference>
<dbReference type="PROSITE" id="PS52039">
    <property type="entry name" value="TOPO_IA_2"/>
    <property type="match status" value="1"/>
</dbReference>
<dbReference type="GO" id="GO:0008270">
    <property type="term" value="F:zinc ion binding"/>
    <property type="evidence" value="ECO:0007669"/>
    <property type="project" value="UniProtKB-KW"/>
</dbReference>
<dbReference type="SMART" id="SM00436">
    <property type="entry name" value="TOP1Bc"/>
    <property type="match status" value="1"/>
</dbReference>
<protein>
    <recommendedName>
        <fullName evidence="10">DNA topoisomerase 1</fullName>
        <ecNumber evidence="10">5.6.2.1</ecNumber>
    </recommendedName>
    <alternativeName>
        <fullName evidence="10">DNA topoisomerase I</fullName>
    </alternativeName>
</protein>
<comment type="subunit">
    <text evidence="10">Monomer.</text>
</comment>
<dbReference type="GO" id="GO:0003677">
    <property type="term" value="F:DNA binding"/>
    <property type="evidence" value="ECO:0007669"/>
    <property type="project" value="UniProtKB-KW"/>
</dbReference>
<feature type="domain" description="Toprim" evidence="12">
    <location>
        <begin position="1"/>
        <end position="114"/>
    </location>
</feature>
<dbReference type="EMBL" id="CP007481">
    <property type="protein sequence ID" value="AHX11512.1"/>
    <property type="molecule type" value="Genomic_DNA"/>
</dbReference>
<dbReference type="NCBIfam" id="TIGR01051">
    <property type="entry name" value="topA_bact"/>
    <property type="match status" value="1"/>
</dbReference>
<dbReference type="Pfam" id="PF01396">
    <property type="entry name" value="Zn_ribbon_Top1"/>
    <property type="match status" value="1"/>
</dbReference>
<feature type="site" description="Interaction with DNA" evidence="10">
    <location>
        <position position="156"/>
    </location>
</feature>
<dbReference type="AlphaFoldDB" id="X5GWX1"/>
<evidence type="ECO:0000256" key="8">
    <source>
        <dbReference type="ARBA" id="ARBA00023125"/>
    </source>
</evidence>
<evidence type="ECO:0000256" key="3">
    <source>
        <dbReference type="ARBA" id="ARBA00022723"/>
    </source>
</evidence>
<dbReference type="Gene3D" id="3.30.65.10">
    <property type="entry name" value="Bacterial Topoisomerase I, domain 1"/>
    <property type="match status" value="1"/>
</dbReference>
<evidence type="ECO:0000313" key="15">
    <source>
        <dbReference type="Proteomes" id="UP000023755"/>
    </source>
</evidence>
<keyword evidence="9 10" id="KW-0413">Isomerase</keyword>
<dbReference type="Pfam" id="PF01131">
    <property type="entry name" value="Topoisom_bac"/>
    <property type="match status" value="1"/>
</dbReference>
<evidence type="ECO:0000256" key="7">
    <source>
        <dbReference type="ARBA" id="ARBA00023029"/>
    </source>
</evidence>
<dbReference type="HAMAP" id="MF_00952">
    <property type="entry name" value="Topoisom_1_prok"/>
    <property type="match status" value="1"/>
</dbReference>
<dbReference type="SMART" id="SM00437">
    <property type="entry name" value="TOP1Ac"/>
    <property type="match status" value="1"/>
</dbReference>
<dbReference type="InterPro" id="IPR034149">
    <property type="entry name" value="TOPRIM_TopoI"/>
</dbReference>
<evidence type="ECO:0000313" key="14">
    <source>
        <dbReference type="EMBL" id="AHX11512.1"/>
    </source>
</evidence>
<dbReference type="KEGG" id="nhm:NHE_0574"/>
<dbReference type="SUPFAM" id="SSF56712">
    <property type="entry name" value="Prokaryotic type I DNA topoisomerase"/>
    <property type="match status" value="1"/>
</dbReference>
<dbReference type="InterPro" id="IPR003601">
    <property type="entry name" value="Topo_IA_2"/>
</dbReference>
<feature type="domain" description="Topo IA-type catalytic" evidence="13">
    <location>
        <begin position="130"/>
        <end position="567"/>
    </location>
</feature>
<keyword evidence="6" id="KW-0460">Magnesium</keyword>
<feature type="active site" description="O-(5'-phospho-DNA)-tyrosine intermediate" evidence="10">
    <location>
        <position position="302"/>
    </location>
</feature>
<dbReference type="OrthoDB" id="9804262at2"/>
<dbReference type="GO" id="GO:0006265">
    <property type="term" value="P:DNA topological change"/>
    <property type="evidence" value="ECO:0007669"/>
    <property type="project" value="UniProtKB-UniRule"/>
</dbReference>
<feature type="site" description="Interaction with DNA" evidence="10">
    <location>
        <position position="144"/>
    </location>
</feature>
<dbReference type="CDD" id="cd00186">
    <property type="entry name" value="TOP1Ac"/>
    <property type="match status" value="1"/>
</dbReference>
<dbReference type="RefSeq" id="WP_038559666.1">
    <property type="nucleotide sequence ID" value="NZ_CP007481.1"/>
</dbReference>
<dbReference type="PRINTS" id="PR00417">
    <property type="entry name" value="PRTPISMRASEI"/>
</dbReference>
<keyword evidence="5" id="KW-0862">Zinc</keyword>
<accession>X5GWX1</accession>
<dbReference type="InterPro" id="IPR013824">
    <property type="entry name" value="Topo_IA_cen_sub1"/>
</dbReference>
<dbReference type="PROSITE" id="PS00396">
    <property type="entry name" value="TOPO_IA_1"/>
    <property type="match status" value="1"/>
</dbReference>
<dbReference type="InterPro" id="IPR006171">
    <property type="entry name" value="TOPRIM_dom"/>
</dbReference>
<name>X5GWX1_9RICK</name>
<keyword evidence="3" id="KW-0479">Metal-binding</keyword>
<comment type="similarity">
    <text evidence="2 10">Belongs to the type IA topoisomerase family.</text>
</comment>
<feature type="site" description="Interaction with DNA" evidence="10">
    <location>
        <position position="498"/>
    </location>
</feature>
<feature type="site" description="Interaction with DNA" evidence="10">
    <location>
        <position position="31"/>
    </location>
</feature>
<evidence type="ECO:0000259" key="13">
    <source>
        <dbReference type="PROSITE" id="PS52039"/>
    </source>
</evidence>
<dbReference type="PANTHER" id="PTHR42785">
    <property type="entry name" value="DNA TOPOISOMERASE, TYPE IA, CORE"/>
    <property type="match status" value="1"/>
</dbReference>
<evidence type="ECO:0000256" key="2">
    <source>
        <dbReference type="ARBA" id="ARBA00009446"/>
    </source>
</evidence>
<dbReference type="Gene3D" id="1.10.460.10">
    <property type="entry name" value="Topoisomerase I, domain 2"/>
    <property type="match status" value="1"/>
</dbReference>
<feature type="region of interest" description="Disordered" evidence="11">
    <location>
        <begin position="806"/>
        <end position="834"/>
    </location>
</feature>
<dbReference type="InterPro" id="IPR023405">
    <property type="entry name" value="Topo_IA_core_domain"/>
</dbReference>
<dbReference type="SUPFAM" id="SSF57783">
    <property type="entry name" value="Zinc beta-ribbon"/>
    <property type="match status" value="1"/>
</dbReference>
<dbReference type="InterPro" id="IPR013497">
    <property type="entry name" value="Topo_IA_cen"/>
</dbReference>
<dbReference type="InterPro" id="IPR003602">
    <property type="entry name" value="Topo_IA_DNA-bd_dom"/>
</dbReference>
<gene>
    <name evidence="10 14" type="primary">topA</name>
    <name evidence="14" type="ORF">NHE_0574</name>
</gene>
<dbReference type="Proteomes" id="UP000023755">
    <property type="component" value="Chromosome"/>
</dbReference>
<evidence type="ECO:0000256" key="9">
    <source>
        <dbReference type="ARBA" id="ARBA00023235"/>
    </source>
</evidence>
<proteinExistence type="inferred from homology"/>
<feature type="region of interest" description="Interaction with DNA" evidence="10">
    <location>
        <begin position="164"/>
        <end position="169"/>
    </location>
</feature>
<dbReference type="Gene3D" id="1.10.290.10">
    <property type="entry name" value="Topoisomerase I, domain 4"/>
    <property type="match status" value="1"/>
</dbReference>
<keyword evidence="4" id="KW-0863">Zinc-finger</keyword>
<evidence type="ECO:0000256" key="11">
    <source>
        <dbReference type="SAM" id="MobiDB-lite"/>
    </source>
</evidence>
<keyword evidence="8 10" id="KW-0238">DNA-binding</keyword>
<dbReference type="PANTHER" id="PTHR42785:SF1">
    <property type="entry name" value="DNA TOPOISOMERASE"/>
    <property type="match status" value="1"/>
</dbReference>
<dbReference type="InterPro" id="IPR013825">
    <property type="entry name" value="Topo_IA_cen_sub2"/>
</dbReference>
<dbReference type="HOGENOM" id="CLU_002929_0_2_5"/>
<dbReference type="Gene3D" id="3.40.50.140">
    <property type="match status" value="1"/>
</dbReference>
<dbReference type="STRING" id="1286528.NHE_0574"/>
<dbReference type="InterPro" id="IPR025589">
    <property type="entry name" value="Toprim_C_rpt"/>
</dbReference>
<dbReference type="InterPro" id="IPR005733">
    <property type="entry name" value="TopoI_bac-type"/>
</dbReference>
<dbReference type="PROSITE" id="PS50880">
    <property type="entry name" value="TOPRIM"/>
    <property type="match status" value="1"/>
</dbReference>
<dbReference type="InterPro" id="IPR013498">
    <property type="entry name" value="Topo_IA_Znf"/>
</dbReference>
<keyword evidence="7 10" id="KW-0799">Topoisomerase</keyword>
<dbReference type="EC" id="5.6.2.1" evidence="10"/>
<evidence type="ECO:0000256" key="4">
    <source>
        <dbReference type="ARBA" id="ARBA00022771"/>
    </source>
</evidence>
<evidence type="ECO:0000256" key="10">
    <source>
        <dbReference type="HAMAP-Rule" id="MF_00952"/>
    </source>
</evidence>
<dbReference type="InterPro" id="IPR028612">
    <property type="entry name" value="Topoisom_1_IA"/>
</dbReference>
<evidence type="ECO:0000256" key="6">
    <source>
        <dbReference type="ARBA" id="ARBA00022842"/>
    </source>
</evidence>
<comment type="function">
    <text evidence="10">Releases the supercoiling and torsional tension of DNA, which is introduced during the DNA replication and transcription, by transiently cleaving and rejoining one strand of the DNA duplex. Introduces a single-strand break via transesterification at a target site in duplex DNA. The scissile phosphodiester is attacked by the catalytic tyrosine of the enzyme, resulting in the formation of a DNA-(5'-phosphotyrosyl)-enzyme intermediate and the expulsion of a 3'-OH DNA strand. The free DNA strand then undergoes passage around the unbroken strand, thus removing DNA supercoils. Finally, in the religation step, the DNA 3'-OH attacks the covalent intermediate to expel the active-site tyrosine and restore the DNA phosphodiester backbone.</text>
</comment>
<evidence type="ECO:0000256" key="5">
    <source>
        <dbReference type="ARBA" id="ARBA00022833"/>
    </source>
</evidence>
<reference evidence="14 15" key="1">
    <citation type="submission" date="2014-03" db="EMBL/GenBank/DDBJ databases">
        <title>Sequencing and Comparison of Genomes and Transcriptome Profiles of Human Ehrlichiosis Agents.</title>
        <authorList>
            <person name="Lin M."/>
            <person name="Daugherty S.C."/>
            <person name="Nagaraj S."/>
            <person name="Cheng Z."/>
            <person name="Xiong Q."/>
            <person name="Lin F.-Y."/>
            <person name="Sengamalay N."/>
            <person name="Ott S."/>
            <person name="Godinez A."/>
            <person name="Tallon L.J."/>
            <person name="Sadzewicz L."/>
            <person name="Fraser C.M."/>
            <person name="Dunning Hotopp J.C."/>
            <person name="Rikihisa Y."/>
        </authorList>
    </citation>
    <scope>NUCLEOTIDE SEQUENCE [LARGE SCALE GENOMIC DNA]</scope>
    <source>
        <strain evidence="14 15">Oregon</strain>
    </source>
</reference>
<dbReference type="GO" id="GO:0005694">
    <property type="term" value="C:chromosome"/>
    <property type="evidence" value="ECO:0007669"/>
    <property type="project" value="InterPro"/>
</dbReference>
<dbReference type="CDD" id="cd03363">
    <property type="entry name" value="TOPRIM_TopoIA_TopoI"/>
    <property type="match status" value="1"/>
</dbReference>
<feature type="site" description="Interaction with DNA" evidence="10">
    <location>
        <position position="140"/>
    </location>
</feature>
<evidence type="ECO:0000256" key="1">
    <source>
        <dbReference type="ARBA" id="ARBA00000213"/>
    </source>
</evidence>
<feature type="site" description="Interaction with DNA" evidence="10">
    <location>
        <position position="304"/>
    </location>
</feature>
<dbReference type="InterPro" id="IPR000380">
    <property type="entry name" value="Topo_IA"/>
</dbReference>
<comment type="caution">
    <text evidence="10">Lacks conserved residue(s) required for the propagation of feature annotation.</text>
</comment>
<comment type="catalytic activity">
    <reaction evidence="1 10">
        <text>ATP-independent breakage of single-stranded DNA, followed by passage and rejoining.</text>
        <dbReference type="EC" id="5.6.2.1"/>
    </reaction>
</comment>
<organism evidence="14 15">
    <name type="scientific">Neorickettsia helminthoeca str. Oregon</name>
    <dbReference type="NCBI Taxonomy" id="1286528"/>
    <lineage>
        <taxon>Bacteria</taxon>
        <taxon>Pseudomonadati</taxon>
        <taxon>Pseudomonadota</taxon>
        <taxon>Alphaproteobacteria</taxon>
        <taxon>Rickettsiales</taxon>
        <taxon>Anaplasmataceae</taxon>
        <taxon>Neorickettsia</taxon>
    </lineage>
</organism>
<keyword evidence="15" id="KW-1185">Reference proteome</keyword>
<dbReference type="Pfam" id="PF01751">
    <property type="entry name" value="Toprim"/>
    <property type="match status" value="1"/>
</dbReference>
<evidence type="ECO:0000259" key="12">
    <source>
        <dbReference type="PROSITE" id="PS50880"/>
    </source>
</evidence>
<dbReference type="InterPro" id="IPR013826">
    <property type="entry name" value="Topo_IA_cen_sub3"/>
</dbReference>
<dbReference type="Pfam" id="PF13368">
    <property type="entry name" value="Toprim_C_rpt"/>
    <property type="match status" value="3"/>
</dbReference>
<dbReference type="GO" id="GO:0003917">
    <property type="term" value="F:DNA topoisomerase type I (single strand cut, ATP-independent) activity"/>
    <property type="evidence" value="ECO:0007669"/>
    <property type="project" value="UniProtKB-UniRule"/>
</dbReference>
<dbReference type="Gene3D" id="2.70.20.10">
    <property type="entry name" value="Topoisomerase I, domain 3"/>
    <property type="match status" value="1"/>
</dbReference>